<organism evidence="4 5">
    <name type="scientific">Microbacterium ulmi</name>
    <dbReference type="NCBI Taxonomy" id="179095"/>
    <lineage>
        <taxon>Bacteria</taxon>
        <taxon>Bacillati</taxon>
        <taxon>Actinomycetota</taxon>
        <taxon>Actinomycetes</taxon>
        <taxon>Micrococcales</taxon>
        <taxon>Microbacteriaceae</taxon>
        <taxon>Microbacterium</taxon>
    </lineage>
</organism>
<feature type="transmembrane region" description="Helical" evidence="1">
    <location>
        <begin position="194"/>
        <end position="215"/>
    </location>
</feature>
<keyword evidence="1" id="KW-1133">Transmembrane helix</keyword>
<dbReference type="Pfam" id="PF19040">
    <property type="entry name" value="SGNH"/>
    <property type="match status" value="1"/>
</dbReference>
<feature type="transmembrane region" description="Helical" evidence="1">
    <location>
        <begin position="70"/>
        <end position="90"/>
    </location>
</feature>
<dbReference type="GO" id="GO:0016020">
    <property type="term" value="C:membrane"/>
    <property type="evidence" value="ECO:0007669"/>
    <property type="project" value="TreeGrafter"/>
</dbReference>
<feature type="domain" description="Acyltransferase 3" evidence="2">
    <location>
        <begin position="4"/>
        <end position="336"/>
    </location>
</feature>
<feature type="transmembrane region" description="Helical" evidence="1">
    <location>
        <begin position="291"/>
        <end position="314"/>
    </location>
</feature>
<dbReference type="PANTHER" id="PTHR23028:SF53">
    <property type="entry name" value="ACYL_TRANSF_3 DOMAIN-CONTAINING PROTEIN"/>
    <property type="match status" value="1"/>
</dbReference>
<feature type="transmembrane region" description="Helical" evidence="1">
    <location>
        <begin position="143"/>
        <end position="161"/>
    </location>
</feature>
<dbReference type="AlphaFoldDB" id="A0A7Y2LZ46"/>
<feature type="domain" description="SGNH" evidence="3">
    <location>
        <begin position="434"/>
        <end position="669"/>
    </location>
</feature>
<evidence type="ECO:0000256" key="1">
    <source>
        <dbReference type="SAM" id="Phobius"/>
    </source>
</evidence>
<name>A0A7Y2LZ46_9MICO</name>
<reference evidence="4 5" key="1">
    <citation type="submission" date="2020-05" db="EMBL/GenBank/DDBJ databases">
        <title>MicrobeNet Type strains.</title>
        <authorList>
            <person name="Nicholson A.C."/>
        </authorList>
    </citation>
    <scope>NUCLEOTIDE SEQUENCE [LARGE SCALE GENOMIC DNA]</scope>
    <source>
        <strain evidence="4 5">JCM 14282</strain>
    </source>
</reference>
<keyword evidence="1" id="KW-0812">Transmembrane</keyword>
<dbReference type="PANTHER" id="PTHR23028">
    <property type="entry name" value="ACETYLTRANSFERASE"/>
    <property type="match status" value="1"/>
</dbReference>
<dbReference type="InterPro" id="IPR002656">
    <property type="entry name" value="Acyl_transf_3_dom"/>
</dbReference>
<dbReference type="GO" id="GO:0016747">
    <property type="term" value="F:acyltransferase activity, transferring groups other than amino-acyl groups"/>
    <property type="evidence" value="ECO:0007669"/>
    <property type="project" value="InterPro"/>
</dbReference>
<dbReference type="EMBL" id="JABEMB010000005">
    <property type="protein sequence ID" value="NNH03412.1"/>
    <property type="molecule type" value="Genomic_DNA"/>
</dbReference>
<gene>
    <name evidence="4" type="ORF">HLA99_06055</name>
</gene>
<dbReference type="InterPro" id="IPR050879">
    <property type="entry name" value="Acyltransferase_3"/>
</dbReference>
<keyword evidence="4" id="KW-0012">Acyltransferase</keyword>
<evidence type="ECO:0000313" key="5">
    <source>
        <dbReference type="Proteomes" id="UP000543598"/>
    </source>
</evidence>
<sequence length="681" mass="72807">MRREIQALRAVAVLGVLLFHLWPGRLPGGYVGVDVFFVVSGFLITDHLIRERLSRGRIRLPLFWARRARRLLPASLTVLAATALGVWLFVPDARWSQFGSEIVASVLYTENWALAAQSVDYMALSNAKSPVQHFWSLGVEEQFYLVWPLLILAAFAIATVARRRPVGTVFAVIGVASAASLAYSIWSTTVDPSVAYFSTFARAWEFGAGGLLALLLRRFGTPLGTGLSASLASWTGLVGIAAAMLLYTGATPFPSYTALLPVGGTMLMIAAGTPTGALAPTRLFRLRPVQFLGDVSYGTYLWHWPIIVILPYVLGAPLSTAWAVAALAVSILLGWASKTFIEDPIRTRPLVVRTKPRWTFASTLVAMAAVAAVALPLATHRIEAPTAMPVAEQPDCYGAAAMLDSACAPAEEIPLAASLSSFAVDVPPDDILACEQAATSGDFVRCDFGDLTGDGPHIALVGDSHATRLAEPLRDVAIQRGGSLSTFLVSGCAMMSSEVTGSAWGYDATASQQCRDVTDRIQQAVAEDAGIQTVVMTDRTRLYVTDDEGFHPLTTDMVQRSIVRLQDAGKDVVVITDPPEMHAVPPQGGGSAVDCLSSAQPTQCSLPRAESEFDDPLSNAATSVGAGLIDLDDAFCTHDRCLSRIGGLVVYSDDNHLTRSFALSLVGVLDERLSPWLDGSR</sequence>
<feature type="transmembrane region" description="Helical" evidence="1">
    <location>
        <begin position="358"/>
        <end position="378"/>
    </location>
</feature>
<keyword evidence="4" id="KW-0808">Transferase</keyword>
<keyword evidence="5" id="KW-1185">Reference proteome</keyword>
<accession>A0A7Y2LZ46</accession>
<feature type="transmembrane region" description="Helical" evidence="1">
    <location>
        <begin position="7"/>
        <end position="23"/>
    </location>
</feature>
<evidence type="ECO:0000259" key="3">
    <source>
        <dbReference type="Pfam" id="PF19040"/>
    </source>
</evidence>
<evidence type="ECO:0000313" key="4">
    <source>
        <dbReference type="EMBL" id="NNH03412.1"/>
    </source>
</evidence>
<feature type="transmembrane region" description="Helical" evidence="1">
    <location>
        <begin position="168"/>
        <end position="188"/>
    </location>
</feature>
<proteinExistence type="predicted"/>
<dbReference type="Pfam" id="PF01757">
    <property type="entry name" value="Acyl_transf_3"/>
    <property type="match status" value="1"/>
</dbReference>
<feature type="transmembrane region" description="Helical" evidence="1">
    <location>
        <begin position="227"/>
        <end position="247"/>
    </location>
</feature>
<keyword evidence="1" id="KW-0472">Membrane</keyword>
<dbReference type="RefSeq" id="WP_167038922.1">
    <property type="nucleotide sequence ID" value="NZ_BAAANA010000001.1"/>
</dbReference>
<comment type="caution">
    <text evidence="4">The sequence shown here is derived from an EMBL/GenBank/DDBJ whole genome shotgun (WGS) entry which is preliminary data.</text>
</comment>
<feature type="transmembrane region" description="Helical" evidence="1">
    <location>
        <begin position="29"/>
        <end position="49"/>
    </location>
</feature>
<protein>
    <submittedName>
        <fullName evidence="4">Acyltransferase</fullName>
    </submittedName>
</protein>
<dbReference type="Proteomes" id="UP000543598">
    <property type="component" value="Unassembled WGS sequence"/>
</dbReference>
<dbReference type="GO" id="GO:0009103">
    <property type="term" value="P:lipopolysaccharide biosynthetic process"/>
    <property type="evidence" value="ECO:0007669"/>
    <property type="project" value="TreeGrafter"/>
</dbReference>
<dbReference type="InterPro" id="IPR043968">
    <property type="entry name" value="SGNH"/>
</dbReference>
<evidence type="ECO:0000259" key="2">
    <source>
        <dbReference type="Pfam" id="PF01757"/>
    </source>
</evidence>
<feature type="transmembrane region" description="Helical" evidence="1">
    <location>
        <begin position="259"/>
        <end position="279"/>
    </location>
</feature>
<feature type="transmembrane region" description="Helical" evidence="1">
    <location>
        <begin position="320"/>
        <end position="337"/>
    </location>
</feature>